<name>A0ABQ5G4P8_9ASTR</name>
<organism evidence="2 3">
    <name type="scientific">Tanacetum coccineum</name>
    <dbReference type="NCBI Taxonomy" id="301880"/>
    <lineage>
        <taxon>Eukaryota</taxon>
        <taxon>Viridiplantae</taxon>
        <taxon>Streptophyta</taxon>
        <taxon>Embryophyta</taxon>
        <taxon>Tracheophyta</taxon>
        <taxon>Spermatophyta</taxon>
        <taxon>Magnoliopsida</taxon>
        <taxon>eudicotyledons</taxon>
        <taxon>Gunneridae</taxon>
        <taxon>Pentapetalae</taxon>
        <taxon>asterids</taxon>
        <taxon>campanulids</taxon>
        <taxon>Asterales</taxon>
        <taxon>Asteraceae</taxon>
        <taxon>Asteroideae</taxon>
        <taxon>Anthemideae</taxon>
        <taxon>Anthemidinae</taxon>
        <taxon>Tanacetum</taxon>
    </lineage>
</organism>
<dbReference type="PANTHER" id="PTHR33223">
    <property type="entry name" value="CCHC-TYPE DOMAIN-CONTAINING PROTEIN"/>
    <property type="match status" value="1"/>
</dbReference>
<proteinExistence type="predicted"/>
<dbReference type="InterPro" id="IPR021109">
    <property type="entry name" value="Peptidase_aspartic_dom_sf"/>
</dbReference>
<dbReference type="InterPro" id="IPR005162">
    <property type="entry name" value="Retrotrans_gag_dom"/>
</dbReference>
<keyword evidence="2" id="KW-0548">Nucleotidyltransferase</keyword>
<keyword evidence="2" id="KW-0695">RNA-directed DNA polymerase</keyword>
<protein>
    <submittedName>
        <fullName evidence="2">Reverse transcriptase domain-containing protein</fullName>
    </submittedName>
</protein>
<comment type="caution">
    <text evidence="2">The sequence shown here is derived from an EMBL/GenBank/DDBJ whole genome shotgun (WGS) entry which is preliminary data.</text>
</comment>
<reference evidence="2" key="2">
    <citation type="submission" date="2022-01" db="EMBL/GenBank/DDBJ databases">
        <authorList>
            <person name="Yamashiro T."/>
            <person name="Shiraishi A."/>
            <person name="Satake H."/>
            <person name="Nakayama K."/>
        </authorList>
    </citation>
    <scope>NUCLEOTIDE SEQUENCE</scope>
</reference>
<evidence type="ECO:0000313" key="2">
    <source>
        <dbReference type="EMBL" id="GJT70495.1"/>
    </source>
</evidence>
<gene>
    <name evidence="2" type="ORF">Tco_1029781</name>
</gene>
<dbReference type="GO" id="GO:0003964">
    <property type="term" value="F:RNA-directed DNA polymerase activity"/>
    <property type="evidence" value="ECO:0007669"/>
    <property type="project" value="UniProtKB-KW"/>
</dbReference>
<dbReference type="EMBL" id="BQNB010018082">
    <property type="protein sequence ID" value="GJT70495.1"/>
    <property type="molecule type" value="Genomic_DNA"/>
</dbReference>
<sequence>MAERTMEELLRAPTEGYGEAIVLPEINADHFEIKTKLLQLVQANPFYGRESENPHAHINSFKRITSILRFRNVPNDVIKLMMFPYSLDGAAKTWYKKEPPNSILTWEDLVTKFVNQFFPPSKTTHLKNEISRFTQKFEETFSEAWERFKKFLRACPHRGFTELTQVDTFYNGMNATSSKMDERIDKLADQLSTLVEIVSKKVVTPAPVKVVEETCVTCGGGHSCTSNQMEKIFQIFQDLRFDISFADALLLMPRFAPTIKSLLMNKEKLLELAKIPLNENCSAMLLKKLPEKLGDPGKFLIPCNFPGMDTRESVFVKVGKFHFPTDFVVVDFKADPRVPLILGRSFLRTGRALIDVYGEEITLRVDNEAVTFNLDQTTRYSSTNDKSVNRIDIIDAVCEEYAPEFLGFPNSLGGNPTPTSEPFTFEFILRRI</sequence>
<evidence type="ECO:0000313" key="3">
    <source>
        <dbReference type="Proteomes" id="UP001151760"/>
    </source>
</evidence>
<feature type="domain" description="Retrotransposon gag" evidence="1">
    <location>
        <begin position="82"/>
        <end position="174"/>
    </location>
</feature>
<accession>A0ABQ5G4P8</accession>
<evidence type="ECO:0000259" key="1">
    <source>
        <dbReference type="Pfam" id="PF03732"/>
    </source>
</evidence>
<dbReference type="Pfam" id="PF03732">
    <property type="entry name" value="Retrotrans_gag"/>
    <property type="match status" value="1"/>
</dbReference>
<dbReference type="Proteomes" id="UP001151760">
    <property type="component" value="Unassembled WGS sequence"/>
</dbReference>
<dbReference type="Gene3D" id="2.40.70.10">
    <property type="entry name" value="Acid Proteases"/>
    <property type="match status" value="1"/>
</dbReference>
<reference evidence="2" key="1">
    <citation type="journal article" date="2022" name="Int. J. Mol. Sci.">
        <title>Draft Genome of Tanacetum Coccineum: Genomic Comparison of Closely Related Tanacetum-Family Plants.</title>
        <authorList>
            <person name="Yamashiro T."/>
            <person name="Shiraishi A."/>
            <person name="Nakayama K."/>
            <person name="Satake H."/>
        </authorList>
    </citation>
    <scope>NUCLEOTIDE SEQUENCE</scope>
</reference>
<dbReference type="PANTHER" id="PTHR33223:SF11">
    <property type="entry name" value="ELEMENT PROTEIN, PUTATIVE-RELATED"/>
    <property type="match status" value="1"/>
</dbReference>
<keyword evidence="2" id="KW-0808">Transferase</keyword>
<keyword evidence="3" id="KW-1185">Reference proteome</keyword>